<protein>
    <submittedName>
        <fullName evidence="1">Uncharacterized protein</fullName>
    </submittedName>
</protein>
<organism evidence="1 2">
    <name type="scientific">Limnospira platensis NIES-46</name>
    <dbReference type="NCBI Taxonomy" id="1236695"/>
    <lineage>
        <taxon>Bacteria</taxon>
        <taxon>Bacillati</taxon>
        <taxon>Cyanobacteriota</taxon>
        <taxon>Cyanophyceae</taxon>
        <taxon>Oscillatoriophycideae</taxon>
        <taxon>Oscillatoriales</taxon>
        <taxon>Sirenicapillariaceae</taxon>
        <taxon>Limnospira</taxon>
    </lineage>
</organism>
<evidence type="ECO:0000313" key="1">
    <source>
        <dbReference type="EMBL" id="GCE92268.1"/>
    </source>
</evidence>
<keyword evidence="2" id="KW-1185">Reference proteome</keyword>
<dbReference type="EMBL" id="BIMW01000007">
    <property type="protein sequence ID" value="GCE92268.1"/>
    <property type="molecule type" value="Genomic_DNA"/>
</dbReference>
<reference evidence="1 2" key="1">
    <citation type="journal article" date="2019" name="J Genomics">
        <title>The Draft Genome of a Hydrogen-producing Cyanobacterium, Arthrospira platensis NIES-46.</title>
        <authorList>
            <person name="Suzuki S."/>
            <person name="Yamaguchi H."/>
            <person name="Kawachi M."/>
        </authorList>
    </citation>
    <scope>NUCLEOTIDE SEQUENCE [LARGE SCALE GENOMIC DNA]</scope>
    <source>
        <strain evidence="1 2">NIES-46</strain>
    </source>
</reference>
<dbReference type="RefSeq" id="WP_014276446.1">
    <property type="nucleotide sequence ID" value="NZ_BIMW01000007.1"/>
</dbReference>
<accession>A0A5M3T2Q5</accession>
<dbReference type="GeneID" id="301681280"/>
<comment type="caution">
    <text evidence="1">The sequence shown here is derived from an EMBL/GenBank/DDBJ whole genome shotgun (WGS) entry which is preliminary data.</text>
</comment>
<dbReference type="Proteomes" id="UP000326169">
    <property type="component" value="Unassembled WGS sequence"/>
</dbReference>
<proteinExistence type="predicted"/>
<sequence>MYQTFIDLDELIILCIDKSAKKFLQEAVACYRAGAYRSCIVSTWNAVVFDFIHKLRQLDQVGNGEAYQLLQQFENMSKNSDVKGLWKFESDIPNIAESKFALISPIEKADITRLCEDRSRCAHPSMASLEEPFEATAELARYHMRSAVTYLLQRPPVQGRLALNIIWEDIKSVYFPTNPNQAVQYFQKGLLARPRVSLIKDIVIGLTRSLLTEDLPEDEKERQFSALNAVARMHRENVGNILTENLSSIILDEVTDENWPKVITYLRRVDNAVENLSDPCRLKAIRFIEKMNVASGINCQDKEILANAAYIDFLMDSVQVKLKEASPDEVLNLMERLPYESNKFKVILNDSIEAFIKKFERVTSFQESLNCVDKFYPIYSFLSPTHKESILNAFCNNHQIYGSYKSPWVITNIFHEDTKNGSLLESYWLSFRKKLDEKFPDRFEDLKKLIDSYKDKF</sequence>
<gene>
    <name evidence="1" type="ORF">NIES46_03060</name>
</gene>
<name>A0A5M3T2Q5_LIMPL</name>
<evidence type="ECO:0000313" key="2">
    <source>
        <dbReference type="Proteomes" id="UP000326169"/>
    </source>
</evidence>